<dbReference type="Proteomes" id="UP000093740">
    <property type="component" value="Chromosome"/>
</dbReference>
<dbReference type="SUPFAM" id="SSF52402">
    <property type="entry name" value="Adenine nucleotide alpha hydrolases-like"/>
    <property type="match status" value="1"/>
</dbReference>
<keyword evidence="3" id="KW-1185">Reference proteome</keyword>
<reference evidence="2 3" key="1">
    <citation type="journal article" date="2015" name="Stand. Genomic Sci.">
        <title>Genome sequence of a native-feather degrading extremely thermophilic Eubacterium, Fervidobacterium islandicum AW-1.</title>
        <authorList>
            <person name="Lee Y.J."/>
            <person name="Jeong H."/>
            <person name="Park G.S."/>
            <person name="Kwak Y."/>
            <person name="Lee S.J."/>
            <person name="Lee S.J."/>
            <person name="Park M.K."/>
            <person name="Kim J.Y."/>
            <person name="Kang H.K."/>
            <person name="Shin J.H."/>
            <person name="Lee D.W."/>
        </authorList>
    </citation>
    <scope>NUCLEOTIDE SEQUENCE [LARGE SCALE GENOMIC DNA]</scope>
    <source>
        <strain evidence="2 3">AW-1</strain>
    </source>
</reference>
<dbReference type="NCBIfam" id="TIGR00290">
    <property type="entry name" value="MJ0570_dom"/>
    <property type="match status" value="1"/>
</dbReference>
<sequence>MQLSEKINDKVIFSSWSGGKDSALALHRALKELKRVDILFTMFDETCVHTRAHGLSKRLIQAQAESIGAKLMMRCATWETYEMEFLEFLKGVENGTGIFGDIDLQEHKDWVERVCATYNVSVLEPLWLEPREKLIEEFIREGFKAKIIATKTEYRELLGKDLHNRETLKLIEKLSIDISGENGEYHTVVYDGPIFKEPLEIKIIGKHSTETNEYLIVNI</sequence>
<dbReference type="EMBL" id="CP014334">
    <property type="protein sequence ID" value="AMW33277.1"/>
    <property type="molecule type" value="Genomic_DNA"/>
</dbReference>
<dbReference type="Pfam" id="PF01902">
    <property type="entry name" value="Diphthami_syn_2"/>
    <property type="match status" value="1"/>
</dbReference>
<keyword evidence="2" id="KW-0436">Ligase</keyword>
<dbReference type="AlphaFoldDB" id="A0AAI8CN49"/>
<gene>
    <name evidence="2" type="ORF">NA23_08535</name>
</gene>
<evidence type="ECO:0000259" key="1">
    <source>
        <dbReference type="Pfam" id="PF01902"/>
    </source>
</evidence>
<dbReference type="InterPro" id="IPR002761">
    <property type="entry name" value="Diphthami_syn_dom"/>
</dbReference>
<dbReference type="CDD" id="cd01994">
    <property type="entry name" value="AANH_PF0828-like"/>
    <property type="match status" value="1"/>
</dbReference>
<dbReference type="InterPro" id="IPR014729">
    <property type="entry name" value="Rossmann-like_a/b/a_fold"/>
</dbReference>
<protein>
    <submittedName>
        <fullName evidence="2">Diphthine--ammonia ligase</fullName>
        <ecNumber evidence="2">6.3.1.14</ecNumber>
    </submittedName>
</protein>
<organism evidence="2 3">
    <name type="scientific">Fervidobacterium islandicum</name>
    <dbReference type="NCBI Taxonomy" id="2423"/>
    <lineage>
        <taxon>Bacteria</taxon>
        <taxon>Thermotogati</taxon>
        <taxon>Thermotogota</taxon>
        <taxon>Thermotogae</taxon>
        <taxon>Thermotogales</taxon>
        <taxon>Fervidobacteriaceae</taxon>
        <taxon>Fervidobacterium</taxon>
    </lineage>
</organism>
<feature type="domain" description="Diphthamide synthase" evidence="1">
    <location>
        <begin position="15"/>
        <end position="217"/>
    </location>
</feature>
<name>A0AAI8CN49_FERIS</name>
<evidence type="ECO:0000313" key="3">
    <source>
        <dbReference type="Proteomes" id="UP000093740"/>
    </source>
</evidence>
<evidence type="ECO:0000313" key="2">
    <source>
        <dbReference type="EMBL" id="AMW33277.1"/>
    </source>
</evidence>
<dbReference type="KEGG" id="fia:NA23_08535"/>
<dbReference type="EC" id="6.3.1.14" evidence="2"/>
<dbReference type="Gene3D" id="3.90.1490.10">
    <property type="entry name" value="putative n-type atp pyrophosphatase, domain 2"/>
    <property type="match status" value="1"/>
</dbReference>
<proteinExistence type="predicted"/>
<accession>A0AAI8CN49</accession>
<dbReference type="Gene3D" id="3.40.50.620">
    <property type="entry name" value="HUPs"/>
    <property type="match status" value="1"/>
</dbReference>
<dbReference type="GO" id="GO:0017178">
    <property type="term" value="F:diphthine-ammonia ligase activity"/>
    <property type="evidence" value="ECO:0007669"/>
    <property type="project" value="UniProtKB-EC"/>
</dbReference>
<dbReference type="RefSeq" id="WP_033192733.1">
    <property type="nucleotide sequence ID" value="NZ_CP014334.2"/>
</dbReference>